<evidence type="ECO:0000313" key="6">
    <source>
        <dbReference type="EMBL" id="MBB5843733.1"/>
    </source>
</evidence>
<organism evidence="6 7">
    <name type="scientific">Conyzicola lurida</name>
    <dbReference type="NCBI Taxonomy" id="1172621"/>
    <lineage>
        <taxon>Bacteria</taxon>
        <taxon>Bacillati</taxon>
        <taxon>Actinomycetota</taxon>
        <taxon>Actinomycetes</taxon>
        <taxon>Micrococcales</taxon>
        <taxon>Microbacteriaceae</taxon>
        <taxon>Conyzicola</taxon>
    </lineage>
</organism>
<dbReference type="InterPro" id="IPR009057">
    <property type="entry name" value="Homeodomain-like_sf"/>
</dbReference>
<accession>A0A841AQ61</accession>
<dbReference type="SUPFAM" id="SSF46689">
    <property type="entry name" value="Homeodomain-like"/>
    <property type="match status" value="1"/>
</dbReference>
<reference evidence="6 7" key="1">
    <citation type="submission" date="2020-08" db="EMBL/GenBank/DDBJ databases">
        <title>Sequencing the genomes of 1000 actinobacteria strains.</title>
        <authorList>
            <person name="Klenk H.-P."/>
        </authorList>
    </citation>
    <scope>NUCLEOTIDE SEQUENCE [LARGE SCALE GENOMIC DNA]</scope>
    <source>
        <strain evidence="6 7">DSM 105784</strain>
    </source>
</reference>
<dbReference type="GO" id="GO:0003677">
    <property type="term" value="F:DNA binding"/>
    <property type="evidence" value="ECO:0007669"/>
    <property type="project" value="UniProtKB-UniRule"/>
</dbReference>
<protein>
    <submittedName>
        <fullName evidence="6">AcrR family transcriptional regulator</fullName>
    </submittedName>
</protein>
<dbReference type="PANTHER" id="PTHR47506">
    <property type="entry name" value="TRANSCRIPTIONAL REGULATORY PROTEIN"/>
    <property type="match status" value="1"/>
</dbReference>
<evidence type="ECO:0000256" key="4">
    <source>
        <dbReference type="PROSITE-ProRule" id="PRU00335"/>
    </source>
</evidence>
<keyword evidence="1" id="KW-0805">Transcription regulation</keyword>
<keyword evidence="3" id="KW-0804">Transcription</keyword>
<evidence type="ECO:0000313" key="7">
    <source>
        <dbReference type="Proteomes" id="UP000536685"/>
    </source>
</evidence>
<feature type="domain" description="HTH tetR-type" evidence="5">
    <location>
        <begin position="11"/>
        <end position="71"/>
    </location>
</feature>
<dbReference type="Gene3D" id="1.10.357.10">
    <property type="entry name" value="Tetracycline Repressor, domain 2"/>
    <property type="match status" value="1"/>
</dbReference>
<dbReference type="PRINTS" id="PR00455">
    <property type="entry name" value="HTHTETR"/>
</dbReference>
<dbReference type="Proteomes" id="UP000536685">
    <property type="component" value="Unassembled WGS sequence"/>
</dbReference>
<dbReference type="Pfam" id="PF00440">
    <property type="entry name" value="TetR_N"/>
    <property type="match status" value="1"/>
</dbReference>
<feature type="DNA-binding region" description="H-T-H motif" evidence="4">
    <location>
        <begin position="34"/>
        <end position="53"/>
    </location>
</feature>
<name>A0A841AQ61_9MICO</name>
<dbReference type="PROSITE" id="PS50977">
    <property type="entry name" value="HTH_TETR_2"/>
    <property type="match status" value="1"/>
</dbReference>
<keyword evidence="7" id="KW-1185">Reference proteome</keyword>
<keyword evidence="2 4" id="KW-0238">DNA-binding</keyword>
<sequence length="200" mass="20988">MTEPDVGRSKTFVDTDVVLAARDVFWGSGYENTAVADLESATGLNRSSLYHSFGSKRGLFDAAVESYLDDVVRPRLAPLASPLVASDALENYIRGLRRAMVDEPSSLAANGCLLLNATGSPVGREAAVQDVVARYVAELRAGVTAGVATRRPDLDTPARELLTTTVTGLIFASMAIVRVDRHAAGATLDAALAAIAPVAD</sequence>
<dbReference type="InterPro" id="IPR001647">
    <property type="entry name" value="HTH_TetR"/>
</dbReference>
<proteinExistence type="predicted"/>
<dbReference type="PANTHER" id="PTHR47506:SF1">
    <property type="entry name" value="HTH-TYPE TRANSCRIPTIONAL REGULATOR YJDC"/>
    <property type="match status" value="1"/>
</dbReference>
<comment type="caution">
    <text evidence="6">The sequence shown here is derived from an EMBL/GenBank/DDBJ whole genome shotgun (WGS) entry which is preliminary data.</text>
</comment>
<evidence type="ECO:0000259" key="5">
    <source>
        <dbReference type="PROSITE" id="PS50977"/>
    </source>
</evidence>
<dbReference type="EMBL" id="JACHMJ010000001">
    <property type="protein sequence ID" value="MBB5843733.1"/>
    <property type="molecule type" value="Genomic_DNA"/>
</dbReference>
<dbReference type="AlphaFoldDB" id="A0A841AQ61"/>
<dbReference type="RefSeq" id="WP_221420482.1">
    <property type="nucleotide sequence ID" value="NZ_JACHMJ010000001.1"/>
</dbReference>
<gene>
    <name evidence="6" type="ORF">HD599_002056</name>
</gene>
<evidence type="ECO:0000256" key="3">
    <source>
        <dbReference type="ARBA" id="ARBA00023163"/>
    </source>
</evidence>
<evidence type="ECO:0000256" key="1">
    <source>
        <dbReference type="ARBA" id="ARBA00023015"/>
    </source>
</evidence>
<evidence type="ECO:0000256" key="2">
    <source>
        <dbReference type="ARBA" id="ARBA00023125"/>
    </source>
</evidence>